<dbReference type="VEuPathDB" id="FungiDB:FOXG_15224"/>
<dbReference type="RefSeq" id="XP_018255120.1">
    <property type="nucleotide sequence ID" value="XM_018395291.1"/>
</dbReference>
<feature type="transmembrane region" description="Helical" evidence="1">
    <location>
        <begin position="251"/>
        <end position="268"/>
    </location>
</feature>
<dbReference type="OrthoDB" id="10252009at2759"/>
<dbReference type="KEGG" id="fox:FOXG_15224"/>
<feature type="transmembrane region" description="Helical" evidence="1">
    <location>
        <begin position="190"/>
        <end position="211"/>
    </location>
</feature>
<dbReference type="PANTHER" id="PTHR34391">
    <property type="entry name" value="UPF0658 GOLGI APPARATUS MEMBRANE PROTEIN C1952.10C-RELATED"/>
    <property type="match status" value="1"/>
</dbReference>
<reference evidence="2" key="1">
    <citation type="submission" date="2007-04" db="EMBL/GenBank/DDBJ databases">
        <authorList>
            <consortium name="The Broad Institute Genome Sequencing Platform"/>
            <person name="Birren B."/>
            <person name="Lander E."/>
            <person name="Galagan J."/>
            <person name="Nusbaum C."/>
            <person name="Devon K."/>
            <person name="Ma L.-J."/>
            <person name="Jaffe D."/>
            <person name="Butler J."/>
            <person name="Alvarez P."/>
            <person name="Gnerre S."/>
            <person name="Grabherr M."/>
            <person name="Kleber M."/>
            <person name="Mauceli E."/>
            <person name="Brockman W."/>
            <person name="MacCallum I.A."/>
            <person name="Young S."/>
            <person name="LaButti K."/>
            <person name="DeCaprio D."/>
            <person name="Crawford M."/>
            <person name="Koehrsen M."/>
            <person name="Engels R."/>
            <person name="Montgomery P."/>
            <person name="Pearson M."/>
            <person name="Howarth C."/>
            <person name="Larson L."/>
            <person name="White J."/>
            <person name="O'Leary S."/>
            <person name="Kodira C."/>
            <person name="Zeng Q."/>
            <person name="Yandava C."/>
            <person name="Alvarado L."/>
            <person name="Kistler C."/>
            <person name="Shim W.-B."/>
            <person name="Kang S."/>
            <person name="Woloshuk C."/>
        </authorList>
    </citation>
    <scope>NUCLEOTIDE SEQUENCE</scope>
    <source>
        <strain evidence="2">4287</strain>
    </source>
</reference>
<feature type="transmembrane region" description="Helical" evidence="1">
    <location>
        <begin position="288"/>
        <end position="311"/>
    </location>
</feature>
<feature type="transmembrane region" description="Helical" evidence="1">
    <location>
        <begin position="223"/>
        <end position="244"/>
    </location>
</feature>
<dbReference type="EMBL" id="DS231721">
    <property type="protein sequence ID" value="KNB17075.1"/>
    <property type="molecule type" value="Genomic_DNA"/>
</dbReference>
<accession>A0A0J9W2H4</accession>
<dbReference type="AlphaFoldDB" id="A0A0J9W2H4"/>
<dbReference type="PANTHER" id="PTHR34391:SF1">
    <property type="entry name" value="UPF0658 GOLGI APPARATUS MEMBRANE PROTEIN C1952.10C-RELATED"/>
    <property type="match status" value="1"/>
</dbReference>
<feature type="transmembrane region" description="Helical" evidence="1">
    <location>
        <begin position="143"/>
        <end position="165"/>
    </location>
</feature>
<organism evidence="2 3">
    <name type="scientific">Fusarium oxysporum f. sp. lycopersici (strain 4287 / CBS 123668 / FGSC 9935 / NRRL 34936)</name>
    <name type="common">Fusarium vascular wilt of tomato</name>
    <dbReference type="NCBI Taxonomy" id="426428"/>
    <lineage>
        <taxon>Eukaryota</taxon>
        <taxon>Fungi</taxon>
        <taxon>Dikarya</taxon>
        <taxon>Ascomycota</taxon>
        <taxon>Pezizomycotina</taxon>
        <taxon>Sordariomycetes</taxon>
        <taxon>Hypocreomycetidae</taxon>
        <taxon>Hypocreales</taxon>
        <taxon>Nectriaceae</taxon>
        <taxon>Fusarium</taxon>
        <taxon>Fusarium oxysporum species complex</taxon>
    </lineage>
</organism>
<keyword evidence="1" id="KW-1133">Transmembrane helix</keyword>
<evidence type="ECO:0000313" key="3">
    <source>
        <dbReference type="Proteomes" id="UP000009097"/>
    </source>
</evidence>
<proteinExistence type="predicted"/>
<keyword evidence="1" id="KW-0812">Transmembrane</keyword>
<dbReference type="Proteomes" id="UP000009097">
    <property type="component" value="Unassembled WGS sequence"/>
</dbReference>
<gene>
    <name evidence="2" type="ORF">FOXG_15224</name>
</gene>
<reference evidence="2" key="2">
    <citation type="journal article" date="2010" name="Nature">
        <title>Comparative genomics reveals mobile pathogenicity chromosomes in Fusarium.</title>
        <authorList>
            <person name="Ma L.J."/>
            <person name="van der Does H.C."/>
            <person name="Borkovich K.A."/>
            <person name="Coleman J.J."/>
            <person name="Daboussi M.J."/>
            <person name="Di Pietro A."/>
            <person name="Dufresne M."/>
            <person name="Freitag M."/>
            <person name="Grabherr M."/>
            <person name="Henrissat B."/>
            <person name="Houterman P.M."/>
            <person name="Kang S."/>
            <person name="Shim W.B."/>
            <person name="Woloshuk C."/>
            <person name="Xie X."/>
            <person name="Xu J.R."/>
            <person name="Antoniw J."/>
            <person name="Baker S.E."/>
            <person name="Bluhm B.H."/>
            <person name="Breakspear A."/>
            <person name="Brown D.W."/>
            <person name="Butchko R.A."/>
            <person name="Chapman S."/>
            <person name="Coulson R."/>
            <person name="Coutinho P.M."/>
            <person name="Danchin E.G."/>
            <person name="Diener A."/>
            <person name="Gale L.R."/>
            <person name="Gardiner D.M."/>
            <person name="Goff S."/>
            <person name="Hammond-Kosack K.E."/>
            <person name="Hilburn K."/>
            <person name="Hua-Van A."/>
            <person name="Jonkers W."/>
            <person name="Kazan K."/>
            <person name="Kodira C.D."/>
            <person name="Koehrsen M."/>
            <person name="Kumar L."/>
            <person name="Lee Y.H."/>
            <person name="Li L."/>
            <person name="Manners J.M."/>
            <person name="Miranda-Saavedra D."/>
            <person name="Mukherjee M."/>
            <person name="Park G."/>
            <person name="Park J."/>
            <person name="Park S.Y."/>
            <person name="Proctor R.H."/>
            <person name="Regev A."/>
            <person name="Ruiz-Roldan M.C."/>
            <person name="Sain D."/>
            <person name="Sakthikumar S."/>
            <person name="Sykes S."/>
            <person name="Schwartz D.C."/>
            <person name="Turgeon B.G."/>
            <person name="Wapinski I."/>
            <person name="Yoder O."/>
            <person name="Young S."/>
            <person name="Zeng Q."/>
            <person name="Zhou S."/>
            <person name="Galagan J."/>
            <person name="Cuomo C.A."/>
            <person name="Kistler H.C."/>
            <person name="Rep M."/>
        </authorList>
    </citation>
    <scope>NUCLEOTIDE SEQUENCE [LARGE SCALE GENOMIC DNA]</scope>
    <source>
        <strain evidence="2">4287</strain>
    </source>
</reference>
<dbReference type="InterPro" id="IPR040410">
    <property type="entry name" value="UPF0658_Golgi"/>
</dbReference>
<dbReference type="GO" id="GO:0005794">
    <property type="term" value="C:Golgi apparatus"/>
    <property type="evidence" value="ECO:0007669"/>
    <property type="project" value="TreeGrafter"/>
</dbReference>
<evidence type="ECO:0000313" key="2">
    <source>
        <dbReference type="EMBL" id="KNB17075.1"/>
    </source>
</evidence>
<feature type="transmembrane region" description="Helical" evidence="1">
    <location>
        <begin position="58"/>
        <end position="78"/>
    </location>
</feature>
<name>A0A0J9W2H4_FUSO4</name>
<protein>
    <submittedName>
        <fullName evidence="2">Uncharacterized protein</fullName>
    </submittedName>
</protein>
<evidence type="ECO:0000256" key="1">
    <source>
        <dbReference type="SAM" id="Phobius"/>
    </source>
</evidence>
<feature type="transmembrane region" description="Helical" evidence="1">
    <location>
        <begin position="90"/>
        <end position="109"/>
    </location>
</feature>
<dbReference type="GeneID" id="28956302"/>
<sequence length="360" mass="40801">MGLCWHNSCSGYHHHFSANVSLRIFFFFLAKPTHDTRVILLEYLDWVNPVVYQVPVSYVTPVASAVSIISFGFQAVLSVDSCRIKNKVQLWTQGILNICFSIATGMEYFQVNDATERVSRGYDMYKKPFADNSMPYWEIARPMLISCVAVSSACSLCMCALAYYLHMEFSWSLYEHISPDLRMTARHVKYLAYLVFLKVSFLLINLFLITYGLVDVHYREPEFGLTMTIIPVSTIHAILAATCIKKEYMPGMVVVIMFHIAAIVYLVTRLIVLTGDGLLASTLMKEEMLLFATFALVFTMISIVFAVLCVFNFGKGLKPLLQGQGTNNIPTSTSALELNPRHLSIRTMDSERMSKRFDID</sequence>
<keyword evidence="1" id="KW-0472">Membrane</keyword>